<keyword evidence="3" id="KW-0645">Protease</keyword>
<dbReference type="InterPro" id="IPR045175">
    <property type="entry name" value="M28_fam"/>
</dbReference>
<accession>A0A6J4TAF6</accession>
<dbReference type="Pfam" id="PF04389">
    <property type="entry name" value="Peptidase_M28"/>
    <property type="match status" value="1"/>
</dbReference>
<keyword evidence="3" id="KW-0031">Aminopeptidase</keyword>
<sequence length="33" mass="3417">MLGAHLDSVEEGPGVNDNGSGVAFQLELAEQMT</sequence>
<dbReference type="EMBL" id="CADCWC010000005">
    <property type="protein sequence ID" value="CAA9518127.1"/>
    <property type="molecule type" value="Genomic_DNA"/>
</dbReference>
<dbReference type="SUPFAM" id="SSF53187">
    <property type="entry name" value="Zn-dependent exopeptidases"/>
    <property type="match status" value="1"/>
</dbReference>
<evidence type="ECO:0000256" key="1">
    <source>
        <dbReference type="SAM" id="MobiDB-lite"/>
    </source>
</evidence>
<name>A0A6J4TAF6_9ACTN</name>
<dbReference type="GO" id="GO:0004177">
    <property type="term" value="F:aminopeptidase activity"/>
    <property type="evidence" value="ECO:0007669"/>
    <property type="project" value="UniProtKB-KW"/>
</dbReference>
<gene>
    <name evidence="3" type="ORF">AVDCRST_MAG79-37</name>
</gene>
<evidence type="ECO:0000313" key="3">
    <source>
        <dbReference type="EMBL" id="CAA9518127.1"/>
    </source>
</evidence>
<keyword evidence="3" id="KW-0378">Hydrolase</keyword>
<dbReference type="PANTHER" id="PTHR12147:SF26">
    <property type="entry name" value="PEPTIDASE M28 DOMAIN-CONTAINING PROTEIN"/>
    <property type="match status" value="1"/>
</dbReference>
<evidence type="ECO:0000259" key="2">
    <source>
        <dbReference type="Pfam" id="PF04389"/>
    </source>
</evidence>
<organism evidence="3">
    <name type="scientific">uncultured Thermoleophilia bacterium</name>
    <dbReference type="NCBI Taxonomy" id="1497501"/>
    <lineage>
        <taxon>Bacteria</taxon>
        <taxon>Bacillati</taxon>
        <taxon>Actinomycetota</taxon>
        <taxon>Thermoleophilia</taxon>
        <taxon>environmental samples</taxon>
    </lineage>
</organism>
<dbReference type="AlphaFoldDB" id="A0A6J4TAF6"/>
<feature type="region of interest" description="Disordered" evidence="1">
    <location>
        <begin position="1"/>
        <end position="21"/>
    </location>
</feature>
<dbReference type="GO" id="GO:0008235">
    <property type="term" value="F:metalloexopeptidase activity"/>
    <property type="evidence" value="ECO:0007669"/>
    <property type="project" value="InterPro"/>
</dbReference>
<protein>
    <submittedName>
        <fullName evidence="3">Uncharacterized lipoprotein aminopeptidase LpqL</fullName>
    </submittedName>
</protein>
<feature type="non-terminal residue" evidence="3">
    <location>
        <position position="33"/>
    </location>
</feature>
<dbReference type="PANTHER" id="PTHR12147">
    <property type="entry name" value="METALLOPEPTIDASE M28 FAMILY MEMBER"/>
    <property type="match status" value="1"/>
</dbReference>
<feature type="domain" description="Peptidase M28" evidence="2">
    <location>
        <begin position="1"/>
        <end position="32"/>
    </location>
</feature>
<proteinExistence type="predicted"/>
<reference evidence="3" key="1">
    <citation type="submission" date="2020-02" db="EMBL/GenBank/DDBJ databases">
        <authorList>
            <person name="Meier V. D."/>
        </authorList>
    </citation>
    <scope>NUCLEOTIDE SEQUENCE</scope>
    <source>
        <strain evidence="3">AVDCRST_MAG79</strain>
    </source>
</reference>
<dbReference type="InterPro" id="IPR007484">
    <property type="entry name" value="Peptidase_M28"/>
</dbReference>
<keyword evidence="3" id="KW-0449">Lipoprotein</keyword>
<dbReference type="GO" id="GO:0006508">
    <property type="term" value="P:proteolysis"/>
    <property type="evidence" value="ECO:0007669"/>
    <property type="project" value="InterPro"/>
</dbReference>
<dbReference type="Gene3D" id="3.40.630.10">
    <property type="entry name" value="Zn peptidases"/>
    <property type="match status" value="1"/>
</dbReference>